<keyword evidence="6" id="KW-1185">Reference proteome</keyword>
<dbReference type="RefSeq" id="XP_011495583.1">
    <property type="nucleotide sequence ID" value="XM_011497281.1"/>
</dbReference>
<keyword evidence="1" id="KW-0645">Protease</keyword>
<reference evidence="7" key="1">
    <citation type="submission" date="2025-08" db="UniProtKB">
        <authorList>
            <consortium name="RefSeq"/>
        </authorList>
    </citation>
    <scope>IDENTIFICATION</scope>
</reference>
<dbReference type="PANTHER" id="PTHR24276">
    <property type="entry name" value="POLYSERASE-RELATED"/>
    <property type="match status" value="1"/>
</dbReference>
<protein>
    <submittedName>
        <fullName evidence="7">Uncharacterized protein LOC105360387</fullName>
    </submittedName>
</protein>
<dbReference type="AlphaFoldDB" id="A0AAJ6YCV9"/>
<name>A0AAJ6YCV9_9HYME</name>
<dbReference type="InterPro" id="IPR001254">
    <property type="entry name" value="Trypsin_dom"/>
</dbReference>
<evidence type="ECO:0000256" key="4">
    <source>
        <dbReference type="ARBA" id="ARBA00023157"/>
    </source>
</evidence>
<keyword evidence="3" id="KW-0720">Serine protease</keyword>
<gene>
    <name evidence="7" type="primary">LOC105360387</name>
</gene>
<dbReference type="GO" id="GO:0006508">
    <property type="term" value="P:proteolysis"/>
    <property type="evidence" value="ECO:0007669"/>
    <property type="project" value="UniProtKB-KW"/>
</dbReference>
<dbReference type="InterPro" id="IPR043504">
    <property type="entry name" value="Peptidase_S1_PA_chymotrypsin"/>
</dbReference>
<evidence type="ECO:0000259" key="5">
    <source>
        <dbReference type="Pfam" id="PF00089"/>
    </source>
</evidence>
<evidence type="ECO:0000313" key="7">
    <source>
        <dbReference type="RefSeq" id="XP_011495583.1"/>
    </source>
</evidence>
<dbReference type="PANTHER" id="PTHR24276:SF98">
    <property type="entry name" value="FI18310P1-RELATED"/>
    <property type="match status" value="1"/>
</dbReference>
<sequence length="140" mass="15880">MDANFVPVTISYIPNNELVNEQVTLAGWGISRRRVVTPNMQTSITTVISNSECADKIYETTRQTVIIHHGLFCTYGVPYTLIQNGDIGGPVFHNNKIVGINKQIIPNTENNPSRIVNVHTAINYYRPFITEIISHNFYWD</sequence>
<evidence type="ECO:0000256" key="2">
    <source>
        <dbReference type="ARBA" id="ARBA00022801"/>
    </source>
</evidence>
<dbReference type="GO" id="GO:0004252">
    <property type="term" value="F:serine-type endopeptidase activity"/>
    <property type="evidence" value="ECO:0007669"/>
    <property type="project" value="InterPro"/>
</dbReference>
<feature type="domain" description="Peptidase S1" evidence="5">
    <location>
        <begin position="18"/>
        <end position="129"/>
    </location>
</feature>
<evidence type="ECO:0000313" key="6">
    <source>
        <dbReference type="Proteomes" id="UP000695007"/>
    </source>
</evidence>
<keyword evidence="4" id="KW-1015">Disulfide bond</keyword>
<dbReference type="InterPro" id="IPR009003">
    <property type="entry name" value="Peptidase_S1_PA"/>
</dbReference>
<dbReference type="Proteomes" id="UP000695007">
    <property type="component" value="Unplaced"/>
</dbReference>
<dbReference type="GeneID" id="105360387"/>
<organism evidence="6 7">
    <name type="scientific">Ceratosolen solmsi marchali</name>
    <dbReference type="NCBI Taxonomy" id="326594"/>
    <lineage>
        <taxon>Eukaryota</taxon>
        <taxon>Metazoa</taxon>
        <taxon>Ecdysozoa</taxon>
        <taxon>Arthropoda</taxon>
        <taxon>Hexapoda</taxon>
        <taxon>Insecta</taxon>
        <taxon>Pterygota</taxon>
        <taxon>Neoptera</taxon>
        <taxon>Endopterygota</taxon>
        <taxon>Hymenoptera</taxon>
        <taxon>Apocrita</taxon>
        <taxon>Proctotrupomorpha</taxon>
        <taxon>Chalcidoidea</taxon>
        <taxon>Agaonidae</taxon>
        <taxon>Agaoninae</taxon>
        <taxon>Ceratosolen</taxon>
    </lineage>
</organism>
<keyword evidence="2" id="KW-0378">Hydrolase</keyword>
<dbReference type="KEGG" id="csol:105360387"/>
<accession>A0AAJ6YCV9</accession>
<dbReference type="InterPro" id="IPR050430">
    <property type="entry name" value="Peptidase_S1"/>
</dbReference>
<dbReference type="SUPFAM" id="SSF50494">
    <property type="entry name" value="Trypsin-like serine proteases"/>
    <property type="match status" value="1"/>
</dbReference>
<evidence type="ECO:0000256" key="1">
    <source>
        <dbReference type="ARBA" id="ARBA00022670"/>
    </source>
</evidence>
<proteinExistence type="predicted"/>
<dbReference type="Pfam" id="PF00089">
    <property type="entry name" value="Trypsin"/>
    <property type="match status" value="1"/>
</dbReference>
<dbReference type="Gene3D" id="2.40.10.10">
    <property type="entry name" value="Trypsin-like serine proteases"/>
    <property type="match status" value="1"/>
</dbReference>
<evidence type="ECO:0000256" key="3">
    <source>
        <dbReference type="ARBA" id="ARBA00022825"/>
    </source>
</evidence>